<evidence type="ECO:0000313" key="1">
    <source>
        <dbReference type="EMBL" id="KKL11106.1"/>
    </source>
</evidence>
<sequence>MAERENIIDIVRKCLALSRSS</sequence>
<dbReference type="EMBL" id="LAZR01041788">
    <property type="protein sequence ID" value="KKL11106.1"/>
    <property type="molecule type" value="Genomic_DNA"/>
</dbReference>
<dbReference type="AlphaFoldDB" id="A0A0F9CZP5"/>
<name>A0A0F9CZP5_9ZZZZ</name>
<proteinExistence type="predicted"/>
<accession>A0A0F9CZP5</accession>
<organism evidence="1">
    <name type="scientific">marine sediment metagenome</name>
    <dbReference type="NCBI Taxonomy" id="412755"/>
    <lineage>
        <taxon>unclassified sequences</taxon>
        <taxon>metagenomes</taxon>
        <taxon>ecological metagenomes</taxon>
    </lineage>
</organism>
<feature type="non-terminal residue" evidence="1">
    <location>
        <position position="21"/>
    </location>
</feature>
<reference evidence="1" key="1">
    <citation type="journal article" date="2015" name="Nature">
        <title>Complex archaea that bridge the gap between prokaryotes and eukaryotes.</title>
        <authorList>
            <person name="Spang A."/>
            <person name="Saw J.H."/>
            <person name="Jorgensen S.L."/>
            <person name="Zaremba-Niedzwiedzka K."/>
            <person name="Martijn J."/>
            <person name="Lind A.E."/>
            <person name="van Eijk R."/>
            <person name="Schleper C."/>
            <person name="Guy L."/>
            <person name="Ettema T.J."/>
        </authorList>
    </citation>
    <scope>NUCLEOTIDE SEQUENCE</scope>
</reference>
<gene>
    <name evidence="1" type="ORF">LCGC14_2549110</name>
</gene>
<protein>
    <submittedName>
        <fullName evidence="1">Uncharacterized protein</fullName>
    </submittedName>
</protein>
<comment type="caution">
    <text evidence="1">The sequence shown here is derived from an EMBL/GenBank/DDBJ whole genome shotgun (WGS) entry which is preliminary data.</text>
</comment>